<evidence type="ECO:0000256" key="2">
    <source>
        <dbReference type="ARBA" id="ARBA00023043"/>
    </source>
</evidence>
<sequence length="687" mass="72085">MKWSWETLRSPEPPHTALLEALLERADKRAAEVARIALGRNQSIVRLMSRSPLILAVQRGAPLPLLTALGLAARLRNRGAMAEKEGDATALGWALKQRRLELLPELLVHTDPRVAAIEDMSPLHHAVREGDAEAVAALLDPNGRWWQAHNVQPSELLAAPPDRGPSPLYWAVEHGHLEVVRALLEAGAQPLEQMTDDGGFRDTPVHLAVARGKVEILRALLQPAIAAMEAAGDGGSGAGGAAAQAQAQAHVQALNRAVDGERLTPVFLALQAESAACLEVLLKAGADPSLPRDMSGGGAGAATGGKAGKKGQKGGAITRQNVHLRNLAKLAAAEASGASSSGTNIKAAATAESALSRALCALEASKDSKDSKGTSDMQAMLAVILANWRPWFSGNALRQDLGPTACGLVKAWLLQHAEVTLWPVTKALNDIASKSPLTRSAGPAWLSAPLVEMLLQLVREALGPDWHVSRAAGTATGARSRRPPRLAVWHLICGAVVGTVPPPGDVPAYLTCPTLRELLARGVVDPDERAPQSGTGQAQLNENSTLLHKVCFTGDSALLNELLAAGANPTLTDMAGNAPLHVAATRPHREEVADALIRRLLKRQADPKAAAGKGGAGGGGSKEGADEGDGKEGDEKALATAAQEVAEEEFRQSLLRQTNHAGMRPEELATSKKTRKLLQQLGDEVSS</sequence>
<feature type="repeat" description="ANK" evidence="3">
    <location>
        <begin position="542"/>
        <end position="574"/>
    </location>
</feature>
<dbReference type="Gene3D" id="1.25.40.20">
    <property type="entry name" value="Ankyrin repeat-containing domain"/>
    <property type="match status" value="3"/>
</dbReference>
<dbReference type="OrthoDB" id="550788at2759"/>
<dbReference type="Pfam" id="PF12796">
    <property type="entry name" value="Ank_2"/>
    <property type="match status" value="1"/>
</dbReference>
<feature type="compositionally biased region" description="Gly residues" evidence="4">
    <location>
        <begin position="295"/>
        <end position="306"/>
    </location>
</feature>
<dbReference type="InterPro" id="IPR036770">
    <property type="entry name" value="Ankyrin_rpt-contain_sf"/>
</dbReference>
<dbReference type="PROSITE" id="PS50297">
    <property type="entry name" value="ANK_REP_REGION"/>
    <property type="match status" value="1"/>
</dbReference>
<feature type="compositionally biased region" description="Gly residues" evidence="4">
    <location>
        <begin position="612"/>
        <end position="622"/>
    </location>
</feature>
<feature type="region of interest" description="Disordered" evidence="4">
    <location>
        <begin position="291"/>
        <end position="315"/>
    </location>
</feature>
<dbReference type="STRING" id="33097.A0A150GH36"/>
<reference evidence="6" key="1">
    <citation type="journal article" date="2016" name="Nat. Commun.">
        <title>The Gonium pectorale genome demonstrates co-option of cell cycle regulation during the evolution of multicellularity.</title>
        <authorList>
            <person name="Hanschen E.R."/>
            <person name="Marriage T.N."/>
            <person name="Ferris P.J."/>
            <person name="Hamaji T."/>
            <person name="Toyoda A."/>
            <person name="Fujiyama A."/>
            <person name="Neme R."/>
            <person name="Noguchi H."/>
            <person name="Minakuchi Y."/>
            <person name="Suzuki M."/>
            <person name="Kawai-Toyooka H."/>
            <person name="Smith D.R."/>
            <person name="Sparks H."/>
            <person name="Anderson J."/>
            <person name="Bakaric R."/>
            <person name="Luria V."/>
            <person name="Karger A."/>
            <person name="Kirschner M.W."/>
            <person name="Durand P.M."/>
            <person name="Michod R.E."/>
            <person name="Nozaki H."/>
            <person name="Olson B.J."/>
        </authorList>
    </citation>
    <scope>NUCLEOTIDE SEQUENCE [LARGE SCALE GENOMIC DNA]</scope>
    <source>
        <strain evidence="6">NIES-2863</strain>
    </source>
</reference>
<keyword evidence="1" id="KW-0677">Repeat</keyword>
<evidence type="ECO:0000256" key="1">
    <source>
        <dbReference type="ARBA" id="ARBA00022737"/>
    </source>
</evidence>
<dbReference type="EMBL" id="LSYV01000024">
    <property type="protein sequence ID" value="KXZ49099.1"/>
    <property type="molecule type" value="Genomic_DNA"/>
</dbReference>
<dbReference type="PANTHER" id="PTHR24198:SF165">
    <property type="entry name" value="ANKYRIN REPEAT-CONTAINING PROTEIN-RELATED"/>
    <property type="match status" value="1"/>
</dbReference>
<proteinExistence type="predicted"/>
<keyword evidence="2 3" id="KW-0040">ANK repeat</keyword>
<dbReference type="InterPro" id="IPR002110">
    <property type="entry name" value="Ankyrin_rpt"/>
</dbReference>
<dbReference type="PROSITE" id="PS50088">
    <property type="entry name" value="ANK_REPEAT"/>
    <property type="match status" value="3"/>
</dbReference>
<dbReference type="Proteomes" id="UP000075714">
    <property type="component" value="Unassembled WGS sequence"/>
</dbReference>
<organism evidence="5 6">
    <name type="scientific">Gonium pectorale</name>
    <name type="common">Green alga</name>
    <dbReference type="NCBI Taxonomy" id="33097"/>
    <lineage>
        <taxon>Eukaryota</taxon>
        <taxon>Viridiplantae</taxon>
        <taxon>Chlorophyta</taxon>
        <taxon>core chlorophytes</taxon>
        <taxon>Chlorophyceae</taxon>
        <taxon>CS clade</taxon>
        <taxon>Chlamydomonadales</taxon>
        <taxon>Volvocaceae</taxon>
        <taxon>Gonium</taxon>
    </lineage>
</organism>
<dbReference type="AlphaFoldDB" id="A0A150GH36"/>
<name>A0A150GH36_GONPE</name>
<dbReference type="PANTHER" id="PTHR24198">
    <property type="entry name" value="ANKYRIN REPEAT AND PROTEIN KINASE DOMAIN-CONTAINING PROTEIN"/>
    <property type="match status" value="1"/>
</dbReference>
<feature type="repeat" description="ANK" evidence="3">
    <location>
        <begin position="163"/>
        <end position="189"/>
    </location>
</feature>
<feature type="region of interest" description="Disordered" evidence="4">
    <location>
        <begin position="604"/>
        <end position="687"/>
    </location>
</feature>
<comment type="caution">
    <text evidence="5">The sequence shown here is derived from an EMBL/GenBank/DDBJ whole genome shotgun (WGS) entry which is preliminary data.</text>
</comment>
<feature type="repeat" description="ANK" evidence="3">
    <location>
        <begin position="575"/>
        <end position="612"/>
    </location>
</feature>
<evidence type="ECO:0000313" key="5">
    <source>
        <dbReference type="EMBL" id="KXZ49099.1"/>
    </source>
</evidence>
<accession>A0A150GH36</accession>
<dbReference type="SMART" id="SM00248">
    <property type="entry name" value="ANK"/>
    <property type="match status" value="6"/>
</dbReference>
<evidence type="ECO:0000256" key="4">
    <source>
        <dbReference type="SAM" id="MobiDB-lite"/>
    </source>
</evidence>
<protein>
    <submittedName>
        <fullName evidence="5">Uncharacterized protein</fullName>
    </submittedName>
</protein>
<evidence type="ECO:0000313" key="6">
    <source>
        <dbReference type="Proteomes" id="UP000075714"/>
    </source>
</evidence>
<evidence type="ECO:0000256" key="3">
    <source>
        <dbReference type="PROSITE-ProRule" id="PRU00023"/>
    </source>
</evidence>
<dbReference type="SUPFAM" id="SSF48403">
    <property type="entry name" value="Ankyrin repeat"/>
    <property type="match status" value="1"/>
</dbReference>
<keyword evidence="6" id="KW-1185">Reference proteome</keyword>
<feature type="compositionally biased region" description="Basic and acidic residues" evidence="4">
    <location>
        <begin position="623"/>
        <end position="637"/>
    </location>
</feature>
<gene>
    <name evidence="5" type="ORF">GPECTOR_23g30</name>
</gene>